<dbReference type="SUPFAM" id="SSF56801">
    <property type="entry name" value="Acetyl-CoA synthetase-like"/>
    <property type="match status" value="1"/>
</dbReference>
<name>A0A137P394_CONC2</name>
<reference evidence="1 2" key="1">
    <citation type="journal article" date="2015" name="Genome Biol. Evol.">
        <title>Phylogenomic analyses indicate that early fungi evolved digesting cell walls of algal ancestors of land plants.</title>
        <authorList>
            <person name="Chang Y."/>
            <person name="Wang S."/>
            <person name="Sekimoto S."/>
            <person name="Aerts A.L."/>
            <person name="Choi C."/>
            <person name="Clum A."/>
            <person name="LaButti K.M."/>
            <person name="Lindquist E.A."/>
            <person name="Yee Ngan C."/>
            <person name="Ohm R.A."/>
            <person name="Salamov A.A."/>
            <person name="Grigoriev I.V."/>
            <person name="Spatafora J.W."/>
            <person name="Berbee M.L."/>
        </authorList>
    </citation>
    <scope>NUCLEOTIDE SEQUENCE [LARGE SCALE GENOMIC DNA]</scope>
    <source>
        <strain evidence="1 2">NRRL 28638</strain>
    </source>
</reference>
<organism evidence="1 2">
    <name type="scientific">Conidiobolus coronatus (strain ATCC 28846 / CBS 209.66 / NRRL 28638)</name>
    <name type="common">Delacroixia coronata</name>
    <dbReference type="NCBI Taxonomy" id="796925"/>
    <lineage>
        <taxon>Eukaryota</taxon>
        <taxon>Fungi</taxon>
        <taxon>Fungi incertae sedis</taxon>
        <taxon>Zoopagomycota</taxon>
        <taxon>Entomophthoromycotina</taxon>
        <taxon>Entomophthoromycetes</taxon>
        <taxon>Entomophthorales</taxon>
        <taxon>Ancylistaceae</taxon>
        <taxon>Conidiobolus</taxon>
    </lineage>
</organism>
<keyword evidence="2" id="KW-1185">Reference proteome</keyword>
<evidence type="ECO:0000313" key="2">
    <source>
        <dbReference type="Proteomes" id="UP000070444"/>
    </source>
</evidence>
<protein>
    <submittedName>
        <fullName evidence="1">Uncharacterized protein</fullName>
    </submittedName>
</protein>
<dbReference type="STRING" id="796925.A0A137P394"/>
<accession>A0A137P394</accession>
<proteinExistence type="predicted"/>
<sequence length="299" mass="33492">MFSNLFLSPLLKNNIDLLKKGHLSNSFSDKTVFSAVREQLGGKVRLIFAENTQIPNSQLNAIRVALSSQVIPYYNFDYVFGWTLLASSFDYENRDYTLAGSPIGHLEVKLRNSNISPLKVQDEPYPRGELLIRSLGLSSNVELTEDGWYPTNTFFEMENSGAFKYLGNTFELIPTDGPNSPDFMAPVSAHYLSNRYVLDVKLEHLPHNALPVVDFDMSLSGLASTARYQGLRLKVIPRVEALPGLVQAQYKLTDGSGLPAVEELLLEELIHIAREKKLPRALWPSRVKLITLEDAVGHI</sequence>
<gene>
    <name evidence="1" type="ORF">CONCODRAFT_79346</name>
</gene>
<dbReference type="Proteomes" id="UP000070444">
    <property type="component" value="Unassembled WGS sequence"/>
</dbReference>
<dbReference type="AlphaFoldDB" id="A0A137P394"/>
<evidence type="ECO:0000313" key="1">
    <source>
        <dbReference type="EMBL" id="KXN69374.1"/>
    </source>
</evidence>
<dbReference type="EMBL" id="KQ964537">
    <property type="protein sequence ID" value="KXN69374.1"/>
    <property type="molecule type" value="Genomic_DNA"/>
</dbReference>